<proteinExistence type="predicted"/>
<gene>
    <name evidence="1" type="ORF">SMN809_LOCUS62984</name>
</gene>
<organism evidence="1 2">
    <name type="scientific">Rotaria magnacalcarata</name>
    <dbReference type="NCBI Taxonomy" id="392030"/>
    <lineage>
        <taxon>Eukaryota</taxon>
        <taxon>Metazoa</taxon>
        <taxon>Spiralia</taxon>
        <taxon>Gnathifera</taxon>
        <taxon>Rotifera</taxon>
        <taxon>Eurotatoria</taxon>
        <taxon>Bdelloidea</taxon>
        <taxon>Philodinida</taxon>
        <taxon>Philodinidae</taxon>
        <taxon>Rotaria</taxon>
    </lineage>
</organism>
<sequence length="41" mass="4439">MSVVDLVQATLNNTSSILNIFCQLMVLPLAYQLTCIAGNLL</sequence>
<evidence type="ECO:0000313" key="1">
    <source>
        <dbReference type="EMBL" id="CAF5131361.1"/>
    </source>
</evidence>
<name>A0A8S3FPM9_9BILA</name>
<protein>
    <submittedName>
        <fullName evidence="1">Uncharacterized protein</fullName>
    </submittedName>
</protein>
<dbReference type="EMBL" id="CAJOBI010266991">
    <property type="protein sequence ID" value="CAF5131361.1"/>
    <property type="molecule type" value="Genomic_DNA"/>
</dbReference>
<dbReference type="AlphaFoldDB" id="A0A8S3FPM9"/>
<dbReference type="Proteomes" id="UP000676336">
    <property type="component" value="Unassembled WGS sequence"/>
</dbReference>
<feature type="non-terminal residue" evidence="1">
    <location>
        <position position="41"/>
    </location>
</feature>
<reference evidence="1" key="1">
    <citation type="submission" date="2021-02" db="EMBL/GenBank/DDBJ databases">
        <authorList>
            <person name="Nowell W R."/>
        </authorList>
    </citation>
    <scope>NUCLEOTIDE SEQUENCE</scope>
</reference>
<accession>A0A8S3FPM9</accession>
<evidence type="ECO:0000313" key="2">
    <source>
        <dbReference type="Proteomes" id="UP000676336"/>
    </source>
</evidence>
<comment type="caution">
    <text evidence="1">The sequence shown here is derived from an EMBL/GenBank/DDBJ whole genome shotgun (WGS) entry which is preliminary data.</text>
</comment>